<evidence type="ECO:0000313" key="2">
    <source>
        <dbReference type="Proteomes" id="UP001595898"/>
    </source>
</evidence>
<dbReference type="Proteomes" id="UP001595898">
    <property type="component" value="Unassembled WGS sequence"/>
</dbReference>
<name>A0ABD5PP81_9EURY</name>
<dbReference type="AlphaFoldDB" id="A0ABD5PP81"/>
<sequence length="89" mass="9608">MTSIRDLLGESLAVGETFCLVVEKRDGRLVATHPHDASPLDIAVVEGLDRLDEHPPADPTEVEILGRIVDDRIAGRVVGIGCSPPENER</sequence>
<keyword evidence="2" id="KW-1185">Reference proteome</keyword>
<gene>
    <name evidence="1" type="ORF">ACFO5R_10015</name>
</gene>
<proteinExistence type="predicted"/>
<evidence type="ECO:0000313" key="1">
    <source>
        <dbReference type="EMBL" id="MFC4542263.1"/>
    </source>
</evidence>
<protein>
    <submittedName>
        <fullName evidence="1">Uncharacterized protein</fullName>
    </submittedName>
</protein>
<dbReference type="RefSeq" id="WP_250141663.1">
    <property type="nucleotide sequence ID" value="NZ_JALIQP010000004.1"/>
</dbReference>
<comment type="caution">
    <text evidence="1">The sequence shown here is derived from an EMBL/GenBank/DDBJ whole genome shotgun (WGS) entry which is preliminary data.</text>
</comment>
<accession>A0ABD5PP81</accession>
<dbReference type="EMBL" id="JBHSFA010000005">
    <property type="protein sequence ID" value="MFC4542263.1"/>
    <property type="molecule type" value="Genomic_DNA"/>
</dbReference>
<organism evidence="1 2">
    <name type="scientific">Halosolutus amylolyticus</name>
    <dbReference type="NCBI Taxonomy" id="2932267"/>
    <lineage>
        <taxon>Archaea</taxon>
        <taxon>Methanobacteriati</taxon>
        <taxon>Methanobacteriota</taxon>
        <taxon>Stenosarchaea group</taxon>
        <taxon>Halobacteria</taxon>
        <taxon>Halobacteriales</taxon>
        <taxon>Natrialbaceae</taxon>
        <taxon>Halosolutus</taxon>
    </lineage>
</organism>
<reference evidence="1 2" key="1">
    <citation type="journal article" date="2019" name="Int. J. Syst. Evol. Microbiol.">
        <title>The Global Catalogue of Microorganisms (GCM) 10K type strain sequencing project: providing services to taxonomists for standard genome sequencing and annotation.</title>
        <authorList>
            <consortium name="The Broad Institute Genomics Platform"/>
            <consortium name="The Broad Institute Genome Sequencing Center for Infectious Disease"/>
            <person name="Wu L."/>
            <person name="Ma J."/>
        </authorList>
    </citation>
    <scope>NUCLEOTIDE SEQUENCE [LARGE SCALE GENOMIC DNA]</scope>
    <source>
        <strain evidence="1 2">WLHS5</strain>
    </source>
</reference>